<keyword evidence="2" id="KW-1185">Reference proteome</keyword>
<dbReference type="Proteomes" id="UP000717364">
    <property type="component" value="Unassembled WGS sequence"/>
</dbReference>
<reference evidence="1" key="1">
    <citation type="submission" date="2020-11" db="EMBL/GenBank/DDBJ databases">
        <authorList>
            <person name="Konstantinou D."/>
            <person name="Gkelis S."/>
            <person name="Popin R."/>
            <person name="Fewer D."/>
            <person name="Sivonen K."/>
        </authorList>
    </citation>
    <scope>NUCLEOTIDE SEQUENCE</scope>
    <source>
        <strain evidence="1">TAU-MAC 1115</strain>
    </source>
</reference>
<accession>A0A947DG99</accession>
<dbReference type="RefSeq" id="WP_215609086.1">
    <property type="nucleotide sequence ID" value="NZ_JADOES010000019.1"/>
</dbReference>
<reference evidence="1" key="2">
    <citation type="journal article" date="2021" name="Mar. Drugs">
        <title>Genome Reduction and Secondary Metabolism of the Marine Sponge-Associated Cyanobacterium Leptothoe.</title>
        <authorList>
            <person name="Konstantinou D."/>
            <person name="Popin R.V."/>
            <person name="Fewer D.P."/>
            <person name="Sivonen K."/>
            <person name="Gkelis S."/>
        </authorList>
    </citation>
    <scope>NUCLEOTIDE SEQUENCE</scope>
    <source>
        <strain evidence="1">TAU-MAC 1115</strain>
    </source>
</reference>
<protein>
    <submittedName>
        <fullName evidence="1">DUF4864 domain-containing protein</fullName>
    </submittedName>
</protein>
<organism evidence="1 2">
    <name type="scientific">Leptothoe spongobia TAU-MAC 1115</name>
    <dbReference type="NCBI Taxonomy" id="1967444"/>
    <lineage>
        <taxon>Bacteria</taxon>
        <taxon>Bacillati</taxon>
        <taxon>Cyanobacteriota</taxon>
        <taxon>Cyanophyceae</taxon>
        <taxon>Nodosilineales</taxon>
        <taxon>Cymatolegaceae</taxon>
        <taxon>Leptothoe</taxon>
        <taxon>Leptothoe spongobia</taxon>
    </lineage>
</organism>
<name>A0A947DG99_9CYAN</name>
<comment type="caution">
    <text evidence="1">The sequence shown here is derived from an EMBL/GenBank/DDBJ whole genome shotgun (WGS) entry which is preliminary data.</text>
</comment>
<dbReference type="EMBL" id="JADOES010000019">
    <property type="protein sequence ID" value="MBT9316023.1"/>
    <property type="molecule type" value="Genomic_DNA"/>
</dbReference>
<proteinExistence type="predicted"/>
<evidence type="ECO:0000313" key="1">
    <source>
        <dbReference type="EMBL" id="MBT9316023.1"/>
    </source>
</evidence>
<evidence type="ECO:0000313" key="2">
    <source>
        <dbReference type="Proteomes" id="UP000717364"/>
    </source>
</evidence>
<sequence length="58" mass="6974">MSNAQLQAFQRNDAITIFSLSCPELQRQLRYSRAFMEMIKINYQPIYSPRFFATPRHF</sequence>
<dbReference type="Pfam" id="PF16156">
    <property type="entry name" value="DUF4864"/>
    <property type="match status" value="1"/>
</dbReference>
<gene>
    <name evidence="1" type="ORF">IXB50_11385</name>
</gene>
<dbReference type="InterPro" id="IPR032347">
    <property type="entry name" value="DUF4864"/>
</dbReference>
<dbReference type="AlphaFoldDB" id="A0A947DG99"/>